<dbReference type="GO" id="GO:1902025">
    <property type="term" value="P:nitrate import"/>
    <property type="evidence" value="ECO:0007669"/>
    <property type="project" value="TreeGrafter"/>
</dbReference>
<dbReference type="GO" id="GO:0005179">
    <property type="term" value="F:hormone activity"/>
    <property type="evidence" value="ECO:0007669"/>
    <property type="project" value="UniProtKB-KW"/>
</dbReference>
<dbReference type="InterPro" id="IPR033250">
    <property type="entry name" value="CEP"/>
</dbReference>
<comment type="similarity">
    <text evidence="2">Belongs to the C-terminally encoded plant signaling peptide (CEP) family.</text>
</comment>
<keyword evidence="4" id="KW-0964">Secreted</keyword>
<keyword evidence="6 9" id="KW-0732">Signal</keyword>
<evidence type="ECO:0000256" key="6">
    <source>
        <dbReference type="ARBA" id="ARBA00022729"/>
    </source>
</evidence>
<dbReference type="OMA" id="NTAHTTV"/>
<sequence length="105" mass="11764">MGKINKQQVKYCNCVVLLILIFSHEHLHVVDARHHLKLKRKVVKYCLKCATTTTPPPPPNTAHTTVRDEKKDNGNNIQKTMNAQVEAFRPTAPGHSPGVGHSIQH</sequence>
<keyword evidence="7" id="KW-0379">Hydroxylation</keyword>
<dbReference type="GO" id="GO:0006995">
    <property type="term" value="P:cellular response to nitrogen starvation"/>
    <property type="evidence" value="ECO:0007669"/>
    <property type="project" value="UniProtKB-ARBA"/>
</dbReference>
<evidence type="ECO:0000256" key="3">
    <source>
        <dbReference type="ARBA" id="ARBA00022523"/>
    </source>
</evidence>
<keyword evidence="11" id="KW-1185">Reference proteome</keyword>
<dbReference type="OrthoDB" id="1746693at2759"/>
<evidence type="ECO:0000256" key="2">
    <source>
        <dbReference type="ARBA" id="ARBA00008963"/>
    </source>
</evidence>
<evidence type="ECO:0000256" key="4">
    <source>
        <dbReference type="ARBA" id="ARBA00022525"/>
    </source>
</evidence>
<evidence type="ECO:0000256" key="1">
    <source>
        <dbReference type="ARBA" id="ARBA00004271"/>
    </source>
</evidence>
<keyword evidence="3" id="KW-0052">Apoplast</keyword>
<dbReference type="GO" id="GO:2000280">
    <property type="term" value="P:regulation of root development"/>
    <property type="evidence" value="ECO:0007669"/>
    <property type="project" value="TreeGrafter"/>
</dbReference>
<feature type="chain" id="PRO_5012103167" evidence="9">
    <location>
        <begin position="33"/>
        <end position="105"/>
    </location>
</feature>
<evidence type="ECO:0000256" key="5">
    <source>
        <dbReference type="ARBA" id="ARBA00022702"/>
    </source>
</evidence>
<proteinExistence type="inferred from homology"/>
<dbReference type="EMBL" id="MVGT01004390">
    <property type="protein sequence ID" value="OUZ99819.1"/>
    <property type="molecule type" value="Genomic_DNA"/>
</dbReference>
<accession>A0A200PNN6</accession>
<dbReference type="GO" id="GO:1901371">
    <property type="term" value="P:regulation of leaf morphogenesis"/>
    <property type="evidence" value="ECO:0007669"/>
    <property type="project" value="TreeGrafter"/>
</dbReference>
<protein>
    <submittedName>
        <fullName evidence="10">Uncharacterized protein</fullName>
    </submittedName>
</protein>
<organism evidence="10 11">
    <name type="scientific">Macleaya cordata</name>
    <name type="common">Five-seeded plume-poppy</name>
    <name type="synonym">Bocconia cordata</name>
    <dbReference type="NCBI Taxonomy" id="56857"/>
    <lineage>
        <taxon>Eukaryota</taxon>
        <taxon>Viridiplantae</taxon>
        <taxon>Streptophyta</taxon>
        <taxon>Embryophyta</taxon>
        <taxon>Tracheophyta</taxon>
        <taxon>Spermatophyta</taxon>
        <taxon>Magnoliopsida</taxon>
        <taxon>Ranunculales</taxon>
        <taxon>Papaveraceae</taxon>
        <taxon>Papaveroideae</taxon>
        <taxon>Macleaya</taxon>
    </lineage>
</organism>
<dbReference type="GO" id="GO:0048364">
    <property type="term" value="P:root development"/>
    <property type="evidence" value="ECO:0007669"/>
    <property type="project" value="InterPro"/>
</dbReference>
<feature type="signal peptide" evidence="9">
    <location>
        <begin position="1"/>
        <end position="32"/>
    </location>
</feature>
<evidence type="ECO:0000313" key="10">
    <source>
        <dbReference type="EMBL" id="OUZ99819.1"/>
    </source>
</evidence>
<dbReference type="InParanoid" id="A0A200PNN6"/>
<feature type="region of interest" description="Disordered" evidence="8">
    <location>
        <begin position="54"/>
        <end position="105"/>
    </location>
</feature>
<feature type="compositionally biased region" description="Polar residues" evidence="8">
    <location>
        <begin position="74"/>
        <end position="83"/>
    </location>
</feature>
<dbReference type="GO" id="GO:0048046">
    <property type="term" value="C:apoplast"/>
    <property type="evidence" value="ECO:0007669"/>
    <property type="project" value="UniProtKB-SubCell"/>
</dbReference>
<reference evidence="10 11" key="1">
    <citation type="journal article" date="2017" name="Mol. Plant">
        <title>The Genome of Medicinal Plant Macleaya cordata Provides New Insights into Benzylisoquinoline Alkaloids Metabolism.</title>
        <authorList>
            <person name="Liu X."/>
            <person name="Liu Y."/>
            <person name="Huang P."/>
            <person name="Ma Y."/>
            <person name="Qing Z."/>
            <person name="Tang Q."/>
            <person name="Cao H."/>
            <person name="Cheng P."/>
            <person name="Zheng Y."/>
            <person name="Yuan Z."/>
            <person name="Zhou Y."/>
            <person name="Liu J."/>
            <person name="Tang Z."/>
            <person name="Zhuo Y."/>
            <person name="Zhang Y."/>
            <person name="Yu L."/>
            <person name="Huang J."/>
            <person name="Yang P."/>
            <person name="Peng Q."/>
            <person name="Zhang J."/>
            <person name="Jiang W."/>
            <person name="Zhang Z."/>
            <person name="Lin K."/>
            <person name="Ro D.K."/>
            <person name="Chen X."/>
            <person name="Xiong X."/>
            <person name="Shang Y."/>
            <person name="Huang S."/>
            <person name="Zeng J."/>
        </authorList>
    </citation>
    <scope>NUCLEOTIDE SEQUENCE [LARGE SCALE GENOMIC DNA]</scope>
    <source>
        <strain evidence="11">cv. BLH2017</strain>
        <tissue evidence="10">Root</tissue>
    </source>
</reference>
<dbReference type="Proteomes" id="UP000195402">
    <property type="component" value="Unassembled WGS sequence"/>
</dbReference>
<evidence type="ECO:0000256" key="8">
    <source>
        <dbReference type="SAM" id="MobiDB-lite"/>
    </source>
</evidence>
<evidence type="ECO:0000313" key="11">
    <source>
        <dbReference type="Proteomes" id="UP000195402"/>
    </source>
</evidence>
<dbReference type="AlphaFoldDB" id="A0A200PNN6"/>
<gene>
    <name evidence="10" type="ORF">BVC80_9065g97</name>
</gene>
<evidence type="ECO:0000256" key="7">
    <source>
        <dbReference type="ARBA" id="ARBA00023278"/>
    </source>
</evidence>
<comment type="caution">
    <text evidence="10">The sequence shown here is derived from an EMBL/GenBank/DDBJ whole genome shotgun (WGS) entry which is preliminary data.</text>
</comment>
<comment type="subcellular location">
    <subcellularLocation>
        <location evidence="1">Secreted</location>
        <location evidence="1">Extracellular space</location>
        <location evidence="1">Apoplast</location>
    </subcellularLocation>
</comment>
<keyword evidence="5" id="KW-0372">Hormone</keyword>
<name>A0A200PNN6_MACCD</name>
<evidence type="ECO:0000256" key="9">
    <source>
        <dbReference type="SAM" id="SignalP"/>
    </source>
</evidence>
<dbReference type="PANTHER" id="PTHR33348">
    <property type="entry name" value="PRECURSOR OF CEP5"/>
    <property type="match status" value="1"/>
</dbReference>
<dbReference type="PANTHER" id="PTHR33348:SF3">
    <property type="entry name" value="PRECURSOR OF CEP1"/>
    <property type="match status" value="1"/>
</dbReference>